<keyword evidence="3" id="KW-1185">Reference proteome</keyword>
<dbReference type="Proteomes" id="UP001212997">
    <property type="component" value="Unassembled WGS sequence"/>
</dbReference>
<accession>A0AAD5YDX7</accession>
<comment type="caution">
    <text evidence="2">The sequence shown here is derived from an EMBL/GenBank/DDBJ whole genome shotgun (WGS) entry which is preliminary data.</text>
</comment>
<dbReference type="EMBL" id="JANAWD010000642">
    <property type="protein sequence ID" value="KAJ3477011.1"/>
    <property type="molecule type" value="Genomic_DNA"/>
</dbReference>
<evidence type="ECO:0000313" key="3">
    <source>
        <dbReference type="Proteomes" id="UP001212997"/>
    </source>
</evidence>
<proteinExistence type="predicted"/>
<name>A0AAD5YDX7_9APHY</name>
<dbReference type="AlphaFoldDB" id="A0AAD5YDX7"/>
<organism evidence="2 3">
    <name type="scientific">Meripilus lineatus</name>
    <dbReference type="NCBI Taxonomy" id="2056292"/>
    <lineage>
        <taxon>Eukaryota</taxon>
        <taxon>Fungi</taxon>
        <taxon>Dikarya</taxon>
        <taxon>Basidiomycota</taxon>
        <taxon>Agaricomycotina</taxon>
        <taxon>Agaricomycetes</taxon>
        <taxon>Polyporales</taxon>
        <taxon>Meripilaceae</taxon>
        <taxon>Meripilus</taxon>
    </lineage>
</organism>
<protein>
    <submittedName>
        <fullName evidence="2">Uncharacterized protein</fullName>
    </submittedName>
</protein>
<sequence>MLAEPTRKFSGSNAGSMGSIDGLILVDFHYASLPLALAPGPSRLLWFVFGAASASWFIKSKDTQQWRATHCPRRQVTQEGYVQPAAPVQPNTPTPPPAPAPVAETPRAEPPPPQYPTAPREQQSRPWGWGHGWNSSWEQRQDSGAATPPFPTERWDEEKKRMQDFGKQAHETFVDFSESTLNSLASTVENLKAKLAEQRALREEQAKQMEAMKAEQQRQFEEWKRQQPPRHIV</sequence>
<feature type="region of interest" description="Disordered" evidence="1">
    <location>
        <begin position="206"/>
        <end position="233"/>
    </location>
</feature>
<gene>
    <name evidence="2" type="ORF">NLI96_g10760</name>
</gene>
<feature type="region of interest" description="Disordered" evidence="1">
    <location>
        <begin position="85"/>
        <end position="157"/>
    </location>
</feature>
<evidence type="ECO:0000313" key="2">
    <source>
        <dbReference type="EMBL" id="KAJ3477011.1"/>
    </source>
</evidence>
<feature type="compositionally biased region" description="Pro residues" evidence="1">
    <location>
        <begin position="90"/>
        <end position="100"/>
    </location>
</feature>
<evidence type="ECO:0000256" key="1">
    <source>
        <dbReference type="SAM" id="MobiDB-lite"/>
    </source>
</evidence>
<feature type="compositionally biased region" description="Polar residues" evidence="1">
    <location>
        <begin position="133"/>
        <end position="144"/>
    </location>
</feature>
<feature type="compositionally biased region" description="Basic and acidic residues" evidence="1">
    <location>
        <begin position="206"/>
        <end position="225"/>
    </location>
</feature>
<reference evidence="2" key="1">
    <citation type="submission" date="2022-07" db="EMBL/GenBank/DDBJ databases">
        <title>Genome Sequence of Physisporinus lineatus.</title>
        <authorList>
            <person name="Buettner E."/>
        </authorList>
    </citation>
    <scope>NUCLEOTIDE SEQUENCE</scope>
    <source>
        <strain evidence="2">VT162</strain>
    </source>
</reference>